<evidence type="ECO:0000256" key="6">
    <source>
        <dbReference type="ARBA" id="ARBA00013053"/>
    </source>
</evidence>
<evidence type="ECO:0000313" key="17">
    <source>
        <dbReference type="Proteomes" id="UP001232536"/>
    </source>
</evidence>
<dbReference type="InterPro" id="IPR005786">
    <property type="entry name" value="B_amino_transII"/>
</dbReference>
<keyword evidence="9 16" id="KW-0808">Transferase</keyword>
<dbReference type="SUPFAM" id="SSF56752">
    <property type="entry name" value="D-aminoacid aminotransferase-like PLP-dependent enzymes"/>
    <property type="match status" value="1"/>
</dbReference>
<dbReference type="InterPro" id="IPR043131">
    <property type="entry name" value="BCAT-like_N"/>
</dbReference>
<evidence type="ECO:0000256" key="9">
    <source>
        <dbReference type="ARBA" id="ARBA00022679"/>
    </source>
</evidence>
<gene>
    <name evidence="16" type="ORF">Q6348_13535</name>
</gene>
<evidence type="ECO:0000256" key="15">
    <source>
        <dbReference type="SAM" id="MobiDB-lite"/>
    </source>
</evidence>
<accession>A0ABT9DBF2</accession>
<dbReference type="PANTHER" id="PTHR11825">
    <property type="entry name" value="SUBGROUP IIII AMINOTRANSFERASE"/>
    <property type="match status" value="1"/>
</dbReference>
<comment type="pathway">
    <text evidence="2">Amino-acid biosynthesis; L-isoleucine biosynthesis; L-isoleucine from 2-oxobutanoate: step 4/4.</text>
</comment>
<dbReference type="RefSeq" id="WP_304601802.1">
    <property type="nucleotide sequence ID" value="NZ_JAUQYO010000001.1"/>
</dbReference>
<keyword evidence="8" id="KW-0028">Amino-acid biosynthesis</keyword>
<comment type="caution">
    <text evidence="16">The sequence shown here is derived from an EMBL/GenBank/DDBJ whole genome shotgun (WGS) entry which is preliminary data.</text>
</comment>
<dbReference type="Gene3D" id="3.30.470.10">
    <property type="match status" value="1"/>
</dbReference>
<dbReference type="InterPro" id="IPR043132">
    <property type="entry name" value="BCAT-like_C"/>
</dbReference>
<evidence type="ECO:0000256" key="11">
    <source>
        <dbReference type="ARBA" id="ARBA00023304"/>
    </source>
</evidence>
<comment type="pathway">
    <text evidence="3">Amino-acid biosynthesis; L-valine biosynthesis; L-valine from pyruvate: step 4/4.</text>
</comment>
<dbReference type="InterPro" id="IPR033939">
    <property type="entry name" value="BCAT_family"/>
</dbReference>
<dbReference type="CDD" id="cd01557">
    <property type="entry name" value="BCAT_beta_family"/>
    <property type="match status" value="1"/>
</dbReference>
<sequence length="370" mass="39194">MTSSSGALPPVPEFALHPNPHPVPPDARAAALEAPRFGAVVTDHMARMTWTSEDGWLDRRVEPYAPLALEPAALVLHYGQEIFEGLKAYRHPDGSVWGFRPEANAARFAASARRMALPELPVEDFLASVRALVTVDQAWVPPADDASLYLRPVMFASEPNLLVRAARRVEYVVIASPAGAYFAGGAAPVSIWVAQDLHRASPGGTGAVKTMGNYGASLASQAEAYRHGCEQVCFLDAVSGRNLEELGGMNLVAVRADGTVLTPALDGAILPGITRDAVLRLLAADGHEVVERALPLEEVLAGLASGEVTELFACGTGAGVSPIGRLVGHGFDARVADGGVGPVTARVRAQLMDIQHGRAPDERGWMVRWV</sequence>
<dbReference type="InterPro" id="IPR036038">
    <property type="entry name" value="Aminotransferase-like"/>
</dbReference>
<dbReference type="EC" id="2.6.1.42" evidence="6"/>
<evidence type="ECO:0000256" key="8">
    <source>
        <dbReference type="ARBA" id="ARBA00022605"/>
    </source>
</evidence>
<organism evidence="16 17">
    <name type="scientific">Actinotalea lenta</name>
    <dbReference type="NCBI Taxonomy" id="3064654"/>
    <lineage>
        <taxon>Bacteria</taxon>
        <taxon>Bacillati</taxon>
        <taxon>Actinomycetota</taxon>
        <taxon>Actinomycetes</taxon>
        <taxon>Micrococcales</taxon>
        <taxon>Cellulomonadaceae</taxon>
        <taxon>Actinotalea</taxon>
    </lineage>
</organism>
<protein>
    <recommendedName>
        <fullName evidence="6">branched-chain-amino-acid transaminase</fullName>
        <ecNumber evidence="6">2.6.1.42</ecNumber>
    </recommendedName>
</protein>
<comment type="catalytic activity">
    <reaction evidence="13">
        <text>L-isoleucine + 2-oxoglutarate = (S)-3-methyl-2-oxopentanoate + L-glutamate</text>
        <dbReference type="Rhea" id="RHEA:24801"/>
        <dbReference type="ChEBI" id="CHEBI:16810"/>
        <dbReference type="ChEBI" id="CHEBI:29985"/>
        <dbReference type="ChEBI" id="CHEBI:35146"/>
        <dbReference type="ChEBI" id="CHEBI:58045"/>
        <dbReference type="EC" id="2.6.1.42"/>
    </reaction>
</comment>
<dbReference type="Pfam" id="PF01063">
    <property type="entry name" value="Aminotran_4"/>
    <property type="match status" value="1"/>
</dbReference>
<evidence type="ECO:0000256" key="2">
    <source>
        <dbReference type="ARBA" id="ARBA00004824"/>
    </source>
</evidence>
<comment type="similarity">
    <text evidence="5">Belongs to the class-IV pyridoxal-phosphate-dependent aminotransferase family.</text>
</comment>
<evidence type="ECO:0000256" key="5">
    <source>
        <dbReference type="ARBA" id="ARBA00009320"/>
    </source>
</evidence>
<keyword evidence="10" id="KW-0663">Pyridoxal phosphate</keyword>
<evidence type="ECO:0000256" key="3">
    <source>
        <dbReference type="ARBA" id="ARBA00004931"/>
    </source>
</evidence>
<comment type="catalytic activity">
    <reaction evidence="14">
        <text>L-leucine + 2-oxoglutarate = 4-methyl-2-oxopentanoate + L-glutamate</text>
        <dbReference type="Rhea" id="RHEA:18321"/>
        <dbReference type="ChEBI" id="CHEBI:16810"/>
        <dbReference type="ChEBI" id="CHEBI:17865"/>
        <dbReference type="ChEBI" id="CHEBI:29985"/>
        <dbReference type="ChEBI" id="CHEBI:57427"/>
        <dbReference type="EC" id="2.6.1.42"/>
    </reaction>
</comment>
<proteinExistence type="inferred from homology"/>
<comment type="pathway">
    <text evidence="4">Amino-acid biosynthesis; L-leucine biosynthesis; L-leucine from 3-methyl-2-oxobutanoate: step 4/4.</text>
</comment>
<dbReference type="NCBIfam" id="TIGR01123">
    <property type="entry name" value="ilvE_II"/>
    <property type="match status" value="1"/>
</dbReference>
<keyword evidence="11" id="KW-0100">Branched-chain amino acid biosynthesis</keyword>
<evidence type="ECO:0000256" key="10">
    <source>
        <dbReference type="ARBA" id="ARBA00022898"/>
    </source>
</evidence>
<evidence type="ECO:0000256" key="1">
    <source>
        <dbReference type="ARBA" id="ARBA00001933"/>
    </source>
</evidence>
<keyword evidence="17" id="KW-1185">Reference proteome</keyword>
<dbReference type="Proteomes" id="UP001232536">
    <property type="component" value="Unassembled WGS sequence"/>
</dbReference>
<dbReference type="PIRSF" id="PIRSF006468">
    <property type="entry name" value="BCAT1"/>
    <property type="match status" value="1"/>
</dbReference>
<evidence type="ECO:0000256" key="7">
    <source>
        <dbReference type="ARBA" id="ARBA00022576"/>
    </source>
</evidence>
<reference evidence="16 17" key="1">
    <citation type="submission" date="2023-07" db="EMBL/GenBank/DDBJ databases">
        <title>Description of novel actinomycetes strains, isolated from tidal flat sediment.</title>
        <authorList>
            <person name="Lu C."/>
        </authorList>
    </citation>
    <scope>NUCLEOTIDE SEQUENCE [LARGE SCALE GENOMIC DNA]</scope>
    <source>
        <strain evidence="16 17">SYSU T00b441</strain>
    </source>
</reference>
<comment type="catalytic activity">
    <reaction evidence="12">
        <text>L-valine + 2-oxoglutarate = 3-methyl-2-oxobutanoate + L-glutamate</text>
        <dbReference type="Rhea" id="RHEA:24813"/>
        <dbReference type="ChEBI" id="CHEBI:11851"/>
        <dbReference type="ChEBI" id="CHEBI:16810"/>
        <dbReference type="ChEBI" id="CHEBI:29985"/>
        <dbReference type="ChEBI" id="CHEBI:57762"/>
        <dbReference type="EC" id="2.6.1.42"/>
    </reaction>
</comment>
<comment type="cofactor">
    <cofactor evidence="1">
        <name>pyridoxal 5'-phosphate</name>
        <dbReference type="ChEBI" id="CHEBI:597326"/>
    </cofactor>
</comment>
<dbReference type="Gene3D" id="3.20.10.10">
    <property type="entry name" value="D-amino Acid Aminotransferase, subunit A, domain 2"/>
    <property type="match status" value="1"/>
</dbReference>
<name>A0ABT9DBF2_9CELL</name>
<dbReference type="GO" id="GO:0004084">
    <property type="term" value="F:branched-chain-amino-acid transaminase activity"/>
    <property type="evidence" value="ECO:0007669"/>
    <property type="project" value="UniProtKB-EC"/>
</dbReference>
<dbReference type="InterPro" id="IPR001544">
    <property type="entry name" value="Aminotrans_IV"/>
</dbReference>
<evidence type="ECO:0000256" key="14">
    <source>
        <dbReference type="ARBA" id="ARBA00049229"/>
    </source>
</evidence>
<dbReference type="PANTHER" id="PTHR11825:SF44">
    <property type="entry name" value="BRANCHED-CHAIN-AMINO-ACID AMINOTRANSFERASE"/>
    <property type="match status" value="1"/>
</dbReference>
<dbReference type="EMBL" id="JAUQYP010000001">
    <property type="protein sequence ID" value="MDO8108217.1"/>
    <property type="molecule type" value="Genomic_DNA"/>
</dbReference>
<evidence type="ECO:0000256" key="4">
    <source>
        <dbReference type="ARBA" id="ARBA00005072"/>
    </source>
</evidence>
<evidence type="ECO:0000256" key="12">
    <source>
        <dbReference type="ARBA" id="ARBA00048212"/>
    </source>
</evidence>
<dbReference type="NCBIfam" id="NF009897">
    <property type="entry name" value="PRK13357.1"/>
    <property type="match status" value="1"/>
</dbReference>
<keyword evidence="7 16" id="KW-0032">Aminotransferase</keyword>
<feature type="region of interest" description="Disordered" evidence="15">
    <location>
        <begin position="1"/>
        <end position="22"/>
    </location>
</feature>
<evidence type="ECO:0000256" key="13">
    <source>
        <dbReference type="ARBA" id="ARBA00048798"/>
    </source>
</evidence>
<evidence type="ECO:0000313" key="16">
    <source>
        <dbReference type="EMBL" id="MDO8108217.1"/>
    </source>
</evidence>